<gene>
    <name evidence="2" type="ORF">GALL_130740</name>
</gene>
<comment type="caution">
    <text evidence="2">The sequence shown here is derived from an EMBL/GenBank/DDBJ whole genome shotgun (WGS) entry which is preliminary data.</text>
</comment>
<evidence type="ECO:0000259" key="1">
    <source>
        <dbReference type="Pfam" id="PF14346"/>
    </source>
</evidence>
<name>A0A1J5S966_9ZZZZ</name>
<dbReference type="Gene3D" id="1.20.1270.390">
    <property type="match status" value="1"/>
</dbReference>
<organism evidence="2">
    <name type="scientific">mine drainage metagenome</name>
    <dbReference type="NCBI Taxonomy" id="410659"/>
    <lineage>
        <taxon>unclassified sequences</taxon>
        <taxon>metagenomes</taxon>
        <taxon>ecological metagenomes</taxon>
    </lineage>
</organism>
<protein>
    <recommendedName>
        <fullName evidence="1">DUF4398 domain-containing protein</fullName>
    </recommendedName>
</protein>
<dbReference type="PROSITE" id="PS51257">
    <property type="entry name" value="PROKAR_LIPOPROTEIN"/>
    <property type="match status" value="1"/>
</dbReference>
<dbReference type="EMBL" id="MLJW01000055">
    <property type="protein sequence ID" value="OIR04690.1"/>
    <property type="molecule type" value="Genomic_DNA"/>
</dbReference>
<sequence>MKNLNNSRSQQVLRGIGVSLAAVILISGCASVPPPIEQMAVSRAALNNANSAGANEFAPVQLKSAMDKMQGAEQAMTAKDYPLANQLAEEAEVDAKLAGLTARSVKAQKAAEAIQEDSRVLRKEIDRKTN</sequence>
<accession>A0A1J5S966</accession>
<evidence type="ECO:0000313" key="2">
    <source>
        <dbReference type="EMBL" id="OIR04690.1"/>
    </source>
</evidence>
<reference evidence="2" key="1">
    <citation type="submission" date="2016-10" db="EMBL/GenBank/DDBJ databases">
        <title>Sequence of Gallionella enrichment culture.</title>
        <authorList>
            <person name="Poehlein A."/>
            <person name="Muehling M."/>
            <person name="Daniel R."/>
        </authorList>
    </citation>
    <scope>NUCLEOTIDE SEQUENCE</scope>
</reference>
<proteinExistence type="predicted"/>
<dbReference type="Pfam" id="PF14346">
    <property type="entry name" value="DUF4398"/>
    <property type="match status" value="1"/>
</dbReference>
<dbReference type="InterPro" id="IPR025511">
    <property type="entry name" value="DUF4398"/>
</dbReference>
<dbReference type="AlphaFoldDB" id="A0A1J5S966"/>
<feature type="domain" description="DUF4398" evidence="1">
    <location>
        <begin position="37"/>
        <end position="113"/>
    </location>
</feature>